<gene>
    <name evidence="10" type="ORF">C8N24_3638</name>
</gene>
<dbReference type="GO" id="GO:0016301">
    <property type="term" value="F:kinase activity"/>
    <property type="evidence" value="ECO:0007669"/>
    <property type="project" value="UniProtKB-KW"/>
</dbReference>
<dbReference type="Proteomes" id="UP000278962">
    <property type="component" value="Unassembled WGS sequence"/>
</dbReference>
<evidence type="ECO:0000256" key="4">
    <source>
        <dbReference type="ARBA" id="ARBA00022679"/>
    </source>
</evidence>
<comment type="caution">
    <text evidence="10">The sequence shown here is derived from an EMBL/GenBank/DDBJ whole genome shotgun (WGS) entry which is preliminary data.</text>
</comment>
<reference evidence="10 11" key="1">
    <citation type="submission" date="2018-10" db="EMBL/GenBank/DDBJ databases">
        <title>Genomic Encyclopedia of Archaeal and Bacterial Type Strains, Phase II (KMG-II): from individual species to whole genera.</title>
        <authorList>
            <person name="Goeker M."/>
        </authorList>
    </citation>
    <scope>NUCLEOTIDE SEQUENCE [LARGE SCALE GENOMIC DNA]</scope>
    <source>
        <strain evidence="10 11">DSM 14954</strain>
    </source>
</reference>
<dbReference type="NCBIfam" id="TIGR01498">
    <property type="entry name" value="folK"/>
    <property type="match status" value="1"/>
</dbReference>
<dbReference type="GO" id="GO:0046656">
    <property type="term" value="P:folic acid biosynthetic process"/>
    <property type="evidence" value="ECO:0007669"/>
    <property type="project" value="UniProtKB-KW"/>
</dbReference>
<dbReference type="GO" id="GO:0046654">
    <property type="term" value="P:tetrahydrofolate biosynthetic process"/>
    <property type="evidence" value="ECO:0007669"/>
    <property type="project" value="UniProtKB-UniPathway"/>
</dbReference>
<keyword evidence="6 10" id="KW-0418">Kinase</keyword>
<dbReference type="RefSeq" id="WP_121252186.1">
    <property type="nucleotide sequence ID" value="NZ_RBIL01000001.1"/>
</dbReference>
<dbReference type="GO" id="GO:0005524">
    <property type="term" value="F:ATP binding"/>
    <property type="evidence" value="ECO:0007669"/>
    <property type="project" value="UniProtKB-KW"/>
</dbReference>
<sequence>MNEIGYLGLGSNVGDRRTNLQATVEALWTHDVVVLASSSVYETEPVGEVLEQRAFFNAVLRIETRLGPERLLDACKAVERAFGRTQLGEDGYVKHGPRAIDVDLLLLGDMEYSSERLTLPHREVTSRRFVLVPLLELAPDLEVPGRGPAVLALDLIEGQEVTVAGPPLEVGP</sequence>
<dbReference type="PANTHER" id="PTHR43071">
    <property type="entry name" value="2-AMINO-4-HYDROXY-6-HYDROXYMETHYLDIHYDROPTERIDINE PYROPHOSPHOKINASE"/>
    <property type="match status" value="1"/>
</dbReference>
<keyword evidence="11" id="KW-1185">Reference proteome</keyword>
<keyword evidence="8" id="KW-0289">Folate biosynthesis</keyword>
<evidence type="ECO:0000256" key="6">
    <source>
        <dbReference type="ARBA" id="ARBA00022777"/>
    </source>
</evidence>
<dbReference type="EMBL" id="RBIL01000001">
    <property type="protein sequence ID" value="RKQ93767.1"/>
    <property type="molecule type" value="Genomic_DNA"/>
</dbReference>
<dbReference type="Pfam" id="PF01288">
    <property type="entry name" value="HPPK"/>
    <property type="match status" value="1"/>
</dbReference>
<evidence type="ECO:0000256" key="5">
    <source>
        <dbReference type="ARBA" id="ARBA00022741"/>
    </source>
</evidence>
<protein>
    <recommendedName>
        <fullName evidence="3">2-amino-4-hydroxy-6-hydroxymethyldihydropteridine diphosphokinase</fullName>
        <ecNumber evidence="3">2.7.6.3</ecNumber>
    </recommendedName>
</protein>
<comment type="catalytic activity">
    <reaction evidence="1">
        <text>6-hydroxymethyl-7,8-dihydropterin + ATP = (7,8-dihydropterin-6-yl)methyl diphosphate + AMP + H(+)</text>
        <dbReference type="Rhea" id="RHEA:11412"/>
        <dbReference type="ChEBI" id="CHEBI:15378"/>
        <dbReference type="ChEBI" id="CHEBI:30616"/>
        <dbReference type="ChEBI" id="CHEBI:44841"/>
        <dbReference type="ChEBI" id="CHEBI:72950"/>
        <dbReference type="ChEBI" id="CHEBI:456215"/>
        <dbReference type="EC" id="2.7.6.3"/>
    </reaction>
</comment>
<evidence type="ECO:0000256" key="1">
    <source>
        <dbReference type="ARBA" id="ARBA00000198"/>
    </source>
</evidence>
<feature type="domain" description="7,8-dihydro-6-hydroxymethylpterin-pyrophosphokinase" evidence="9">
    <location>
        <begin position="94"/>
        <end position="105"/>
    </location>
</feature>
<dbReference type="PANTHER" id="PTHR43071:SF1">
    <property type="entry name" value="2-AMINO-4-HYDROXY-6-HYDROXYMETHYLDIHYDROPTERIDINE PYROPHOSPHOKINASE"/>
    <property type="match status" value="1"/>
</dbReference>
<accession>A0A660LF67</accession>
<dbReference type="EC" id="2.7.6.3" evidence="3"/>
<evidence type="ECO:0000259" key="9">
    <source>
        <dbReference type="PROSITE" id="PS00794"/>
    </source>
</evidence>
<organism evidence="10 11">
    <name type="scientific">Solirubrobacter pauli</name>
    <dbReference type="NCBI Taxonomy" id="166793"/>
    <lineage>
        <taxon>Bacteria</taxon>
        <taxon>Bacillati</taxon>
        <taxon>Actinomycetota</taxon>
        <taxon>Thermoleophilia</taxon>
        <taxon>Solirubrobacterales</taxon>
        <taxon>Solirubrobacteraceae</taxon>
        <taxon>Solirubrobacter</taxon>
    </lineage>
</organism>
<keyword evidence="5" id="KW-0547">Nucleotide-binding</keyword>
<keyword evidence="7" id="KW-0067">ATP-binding</keyword>
<evidence type="ECO:0000313" key="10">
    <source>
        <dbReference type="EMBL" id="RKQ93767.1"/>
    </source>
</evidence>
<dbReference type="AlphaFoldDB" id="A0A660LF67"/>
<dbReference type="Gene3D" id="3.30.70.560">
    <property type="entry name" value="7,8-Dihydro-6-hydroxymethylpterin-pyrophosphokinase HPPK"/>
    <property type="match status" value="1"/>
</dbReference>
<keyword evidence="4" id="KW-0808">Transferase</keyword>
<dbReference type="InterPro" id="IPR000550">
    <property type="entry name" value="Hppk"/>
</dbReference>
<dbReference type="OrthoDB" id="9808041at2"/>
<evidence type="ECO:0000256" key="8">
    <source>
        <dbReference type="ARBA" id="ARBA00022909"/>
    </source>
</evidence>
<dbReference type="UniPathway" id="UPA00077">
    <property type="reaction ID" value="UER00155"/>
</dbReference>
<dbReference type="CDD" id="cd00483">
    <property type="entry name" value="HPPK"/>
    <property type="match status" value="1"/>
</dbReference>
<evidence type="ECO:0000256" key="7">
    <source>
        <dbReference type="ARBA" id="ARBA00022840"/>
    </source>
</evidence>
<evidence type="ECO:0000313" key="11">
    <source>
        <dbReference type="Proteomes" id="UP000278962"/>
    </source>
</evidence>
<dbReference type="PROSITE" id="PS00794">
    <property type="entry name" value="HPPK"/>
    <property type="match status" value="1"/>
</dbReference>
<proteinExistence type="predicted"/>
<dbReference type="SUPFAM" id="SSF55083">
    <property type="entry name" value="6-hydroxymethyl-7,8-dihydropterin pyrophosphokinase, HPPK"/>
    <property type="match status" value="1"/>
</dbReference>
<name>A0A660LF67_9ACTN</name>
<evidence type="ECO:0000256" key="2">
    <source>
        <dbReference type="ARBA" id="ARBA00005051"/>
    </source>
</evidence>
<evidence type="ECO:0000256" key="3">
    <source>
        <dbReference type="ARBA" id="ARBA00013253"/>
    </source>
</evidence>
<dbReference type="GO" id="GO:0003848">
    <property type="term" value="F:2-amino-4-hydroxy-6-hydroxymethyldihydropteridine diphosphokinase activity"/>
    <property type="evidence" value="ECO:0007669"/>
    <property type="project" value="UniProtKB-EC"/>
</dbReference>
<dbReference type="InterPro" id="IPR035907">
    <property type="entry name" value="Hppk_sf"/>
</dbReference>
<comment type="pathway">
    <text evidence="2">Cofactor biosynthesis; tetrahydrofolate biosynthesis; 2-amino-4-hydroxy-6-hydroxymethyl-7,8-dihydropteridine diphosphate from 7,8-dihydroneopterin triphosphate: step 4/4.</text>
</comment>